<reference evidence="1 2" key="1">
    <citation type="submission" date="2024-08" db="EMBL/GenBank/DDBJ databases">
        <authorList>
            <person name="Lu H."/>
        </authorList>
    </citation>
    <scope>NUCLEOTIDE SEQUENCE [LARGE SCALE GENOMIC DNA]</scope>
    <source>
        <strain evidence="1 2">LYH14W</strain>
    </source>
</reference>
<proteinExistence type="predicted"/>
<organism evidence="1 2">
    <name type="scientific">Pelomonas parva</name>
    <dbReference type="NCBI Taxonomy" id="3299032"/>
    <lineage>
        <taxon>Bacteria</taxon>
        <taxon>Pseudomonadati</taxon>
        <taxon>Pseudomonadota</taxon>
        <taxon>Betaproteobacteria</taxon>
        <taxon>Burkholderiales</taxon>
        <taxon>Sphaerotilaceae</taxon>
        <taxon>Roseateles</taxon>
    </lineage>
</organism>
<comment type="caution">
    <text evidence="1">The sequence shown here is derived from an EMBL/GenBank/DDBJ whole genome shotgun (WGS) entry which is preliminary data.</text>
</comment>
<accession>A0ABW7F3L7</accession>
<keyword evidence="2" id="KW-1185">Reference proteome</keyword>
<dbReference type="EMBL" id="JBIGHV010000004">
    <property type="protein sequence ID" value="MFG6430704.1"/>
    <property type="molecule type" value="Genomic_DNA"/>
</dbReference>
<evidence type="ECO:0000313" key="1">
    <source>
        <dbReference type="EMBL" id="MFG6430704.1"/>
    </source>
</evidence>
<gene>
    <name evidence="1" type="ORF">ACG00Y_12320</name>
</gene>
<evidence type="ECO:0000313" key="2">
    <source>
        <dbReference type="Proteomes" id="UP001606210"/>
    </source>
</evidence>
<dbReference type="RefSeq" id="WP_394479161.1">
    <property type="nucleotide sequence ID" value="NZ_JBIGHV010000004.1"/>
</dbReference>
<dbReference type="Proteomes" id="UP001606210">
    <property type="component" value="Unassembled WGS sequence"/>
</dbReference>
<name>A0ABW7F3L7_9BURK</name>
<sequence>MDDDVGNIVARMTRLENRDMWVHTASDGRCWPVDIAGLQR</sequence>
<protein>
    <submittedName>
        <fullName evidence="1">Uncharacterized protein</fullName>
    </submittedName>
</protein>